<organism evidence="2 3">
    <name type="scientific">Meloidogyne graminicola</name>
    <dbReference type="NCBI Taxonomy" id="189291"/>
    <lineage>
        <taxon>Eukaryota</taxon>
        <taxon>Metazoa</taxon>
        <taxon>Ecdysozoa</taxon>
        <taxon>Nematoda</taxon>
        <taxon>Chromadorea</taxon>
        <taxon>Rhabditida</taxon>
        <taxon>Tylenchina</taxon>
        <taxon>Tylenchomorpha</taxon>
        <taxon>Tylenchoidea</taxon>
        <taxon>Meloidogynidae</taxon>
        <taxon>Meloidogyninae</taxon>
        <taxon>Meloidogyne</taxon>
    </lineage>
</organism>
<evidence type="ECO:0000313" key="3">
    <source>
        <dbReference type="Proteomes" id="UP000605970"/>
    </source>
</evidence>
<reference evidence="2" key="1">
    <citation type="journal article" date="2020" name="Ecol. Evol.">
        <title>Genome structure and content of the rice root-knot nematode (Meloidogyne graminicola).</title>
        <authorList>
            <person name="Phan N.T."/>
            <person name="Danchin E.G.J."/>
            <person name="Klopp C."/>
            <person name="Perfus-Barbeoch L."/>
            <person name="Kozlowski D.K."/>
            <person name="Koutsovoulos G.D."/>
            <person name="Lopez-Roques C."/>
            <person name="Bouchez O."/>
            <person name="Zahm M."/>
            <person name="Besnard G."/>
            <person name="Bellafiore S."/>
        </authorList>
    </citation>
    <scope>NUCLEOTIDE SEQUENCE</scope>
    <source>
        <strain evidence="2">VN-18</strain>
    </source>
</reference>
<dbReference type="AlphaFoldDB" id="A0A8S9Z5S1"/>
<dbReference type="OrthoDB" id="5874068at2759"/>
<comment type="caution">
    <text evidence="2">The sequence shown here is derived from an EMBL/GenBank/DDBJ whole genome shotgun (WGS) entry which is preliminary data.</text>
</comment>
<feature type="region of interest" description="Disordered" evidence="1">
    <location>
        <begin position="51"/>
        <end position="74"/>
    </location>
</feature>
<gene>
    <name evidence="2" type="ORF">Mgra_00010230</name>
</gene>
<feature type="compositionally biased region" description="Polar residues" evidence="1">
    <location>
        <begin position="51"/>
        <end position="70"/>
    </location>
</feature>
<sequence length="360" mass="42105">MPLNKIFGYFHQKQQQNTKQTNNYQNNILKNEYLINNSIKGLGGCCSRKTSSSIPSNELIQNKKQSWNGRKNSDQLKHQNYSSEQLFSDILLCKIFDTIDNPFELIRLKRVSKKVEEYVKNRISSVIELDICRVKFENLSSSSTSSSSLNSSSSSIDNNIIIIEGEIFYLHPILVDEQWTSKEINILYYLINEFRINLKRISLDAPIFELIVAKLASIDLDRWFAYQCFVKAIDECQMNVTLNKLAKQLQQEEHYYDNKINNNLYWPNAKNILIRTTENESIHLARVLNYGVRSNLVMDKRQLNCLSLQIYVKDENKAILRICQRPKQLIKNLYHFRCWAGSAGFDERFSQQWKAINNTT</sequence>
<evidence type="ECO:0000313" key="2">
    <source>
        <dbReference type="EMBL" id="KAF7623469.1"/>
    </source>
</evidence>
<evidence type="ECO:0000256" key="1">
    <source>
        <dbReference type="SAM" id="MobiDB-lite"/>
    </source>
</evidence>
<protein>
    <submittedName>
        <fullName evidence="2">Uncharacterized protein</fullName>
    </submittedName>
</protein>
<dbReference type="Proteomes" id="UP000605970">
    <property type="component" value="Unassembled WGS sequence"/>
</dbReference>
<accession>A0A8S9Z5S1</accession>
<proteinExistence type="predicted"/>
<name>A0A8S9Z5S1_9BILA</name>
<keyword evidence="3" id="KW-1185">Reference proteome</keyword>
<dbReference type="EMBL" id="JABEBT010000243">
    <property type="protein sequence ID" value="KAF7623469.1"/>
    <property type="molecule type" value="Genomic_DNA"/>
</dbReference>